<organism evidence="2">
    <name type="scientific">Pseudomonas sp. Hg7Tf</name>
    <dbReference type="NCBI Taxonomy" id="3236988"/>
    <lineage>
        <taxon>Bacteria</taxon>
        <taxon>Pseudomonadati</taxon>
        <taxon>Pseudomonadota</taxon>
        <taxon>Gammaproteobacteria</taxon>
        <taxon>Pseudomonadales</taxon>
        <taxon>Pseudomonadaceae</taxon>
        <taxon>Pseudomonas</taxon>
    </lineage>
</organism>
<feature type="transmembrane region" description="Helical" evidence="1">
    <location>
        <begin position="47"/>
        <end position="67"/>
    </location>
</feature>
<protein>
    <recommendedName>
        <fullName evidence="3">ABC transmembrane type-1 domain-containing protein</fullName>
    </recommendedName>
</protein>
<feature type="transmembrane region" description="Helical" evidence="1">
    <location>
        <begin position="128"/>
        <end position="151"/>
    </location>
</feature>
<keyword evidence="1" id="KW-0472">Membrane</keyword>
<keyword evidence="1" id="KW-1133">Transmembrane helix</keyword>
<proteinExistence type="predicted"/>
<name>A0AB39HYZ2_9PSED</name>
<evidence type="ECO:0000256" key="1">
    <source>
        <dbReference type="SAM" id="Phobius"/>
    </source>
</evidence>
<dbReference type="RefSeq" id="WP_045187864.1">
    <property type="nucleotide sequence ID" value="NZ_CP162607.1"/>
</dbReference>
<reference evidence="2" key="1">
    <citation type="submission" date="2024-07" db="EMBL/GenBank/DDBJ databases">
        <title>Identification and characteristics of a novel species of coltsfoot's symbiotic bacteria.</title>
        <authorList>
            <person name="Juszczyk A."/>
            <person name="Jasielczuk I."/>
            <person name="Gurgul A."/>
            <person name="Rogala M."/>
            <person name="Kowalczyk A."/>
            <person name="Szmatola T."/>
            <person name="Kosecka-Strojek M."/>
            <person name="Arent Z."/>
            <person name="Latowski D."/>
        </authorList>
    </citation>
    <scope>NUCLEOTIDE SEQUENCE</scope>
    <source>
        <strain evidence="2">Hg7Tf</strain>
    </source>
</reference>
<gene>
    <name evidence="2" type="ORF">AB4Y39_18820</name>
</gene>
<accession>A0AB39HYZ2</accession>
<evidence type="ECO:0008006" key="3">
    <source>
        <dbReference type="Google" id="ProtNLM"/>
    </source>
</evidence>
<evidence type="ECO:0000313" key="2">
    <source>
        <dbReference type="EMBL" id="XDK35745.1"/>
    </source>
</evidence>
<dbReference type="EMBL" id="CP162607">
    <property type="protein sequence ID" value="XDK35745.1"/>
    <property type="molecule type" value="Genomic_DNA"/>
</dbReference>
<dbReference type="AlphaFoldDB" id="A0AB39HYZ2"/>
<feature type="transmembrane region" description="Helical" evidence="1">
    <location>
        <begin position="23"/>
        <end position="41"/>
    </location>
</feature>
<keyword evidence="1" id="KW-0812">Transmembrane</keyword>
<sequence>MTSQTSLAVVASLLKRGHQVERLADGISLLALFFGLAPLLIGAPSHWFSTALCALLLLAGLLQKFFAIRVALDADLFAQLATRGEQLVQHTQALDQALFSLGLKASQVDNRDWTTRSRAAMRLLRQQVLCFTVQAMLALVAIVLLPLLHYAG</sequence>